<feature type="region of interest" description="Disordered" evidence="1">
    <location>
        <begin position="37"/>
        <end position="60"/>
    </location>
</feature>
<dbReference type="PANTHER" id="PTHR43155">
    <property type="entry name" value="CYCLIC DI-GMP PHOSPHODIESTERASE PA4108-RELATED"/>
    <property type="match status" value="1"/>
</dbReference>
<dbReference type="CDD" id="cd00077">
    <property type="entry name" value="HDc"/>
    <property type="match status" value="1"/>
</dbReference>
<dbReference type="PANTHER" id="PTHR43155:SF2">
    <property type="entry name" value="CYCLIC DI-GMP PHOSPHODIESTERASE PA4108"/>
    <property type="match status" value="1"/>
</dbReference>
<dbReference type="PROSITE" id="PS51832">
    <property type="entry name" value="HD_GYP"/>
    <property type="match status" value="1"/>
</dbReference>
<dbReference type="SUPFAM" id="SSF109604">
    <property type="entry name" value="HD-domain/PDEase-like"/>
    <property type="match status" value="1"/>
</dbReference>
<evidence type="ECO:0000256" key="1">
    <source>
        <dbReference type="SAM" id="MobiDB-lite"/>
    </source>
</evidence>
<evidence type="ECO:0000259" key="2">
    <source>
        <dbReference type="PROSITE" id="PS51832"/>
    </source>
</evidence>
<dbReference type="Pfam" id="PF13487">
    <property type="entry name" value="HD_5"/>
    <property type="match status" value="1"/>
</dbReference>
<dbReference type="EMBL" id="CP036268">
    <property type="protein sequence ID" value="QDT39633.1"/>
    <property type="molecule type" value="Genomic_DNA"/>
</dbReference>
<dbReference type="InterPro" id="IPR003607">
    <property type="entry name" value="HD/PDEase_dom"/>
</dbReference>
<accession>A0A517R730</accession>
<reference evidence="3 4" key="1">
    <citation type="submission" date="2019-02" db="EMBL/GenBank/DDBJ databases">
        <title>Deep-cultivation of Planctomycetes and their phenomic and genomic characterization uncovers novel biology.</title>
        <authorList>
            <person name="Wiegand S."/>
            <person name="Jogler M."/>
            <person name="Boedeker C."/>
            <person name="Pinto D."/>
            <person name="Vollmers J."/>
            <person name="Rivas-Marin E."/>
            <person name="Kohn T."/>
            <person name="Peeters S.H."/>
            <person name="Heuer A."/>
            <person name="Rast P."/>
            <person name="Oberbeckmann S."/>
            <person name="Bunk B."/>
            <person name="Jeske O."/>
            <person name="Meyerdierks A."/>
            <person name="Storesund J.E."/>
            <person name="Kallscheuer N."/>
            <person name="Luecker S."/>
            <person name="Lage O.M."/>
            <person name="Pohl T."/>
            <person name="Merkel B.J."/>
            <person name="Hornburger P."/>
            <person name="Mueller R.-W."/>
            <person name="Bruemmer F."/>
            <person name="Labrenz M."/>
            <person name="Spormann A.M."/>
            <person name="Op den Camp H."/>
            <person name="Overmann J."/>
            <person name="Amann R."/>
            <person name="Jetten M.S.M."/>
            <person name="Mascher T."/>
            <person name="Medema M.H."/>
            <person name="Devos D.P."/>
            <person name="Kaster A.-K."/>
            <person name="Ovreas L."/>
            <person name="Rohde M."/>
            <person name="Galperin M.Y."/>
            <person name="Jogler C."/>
        </authorList>
    </citation>
    <scope>NUCLEOTIDE SEQUENCE [LARGE SCALE GENOMIC DNA]</scope>
    <source>
        <strain evidence="3 4">Pan189</strain>
    </source>
</reference>
<dbReference type="GO" id="GO:0071111">
    <property type="term" value="F:cyclic-guanylate-specific phosphodiesterase activity"/>
    <property type="evidence" value="ECO:0007669"/>
    <property type="project" value="UniProtKB-EC"/>
</dbReference>
<evidence type="ECO:0000313" key="4">
    <source>
        <dbReference type="Proteomes" id="UP000317318"/>
    </source>
</evidence>
<dbReference type="Gene3D" id="1.10.3210.10">
    <property type="entry name" value="Hypothetical protein af1432"/>
    <property type="match status" value="1"/>
</dbReference>
<feature type="domain" description="HD-GYP" evidence="2">
    <location>
        <begin position="148"/>
        <end position="349"/>
    </location>
</feature>
<sequence>MLLLAEGQIINDQFLAKLQARNIANVKVHKSELSRLASPSVQRTNQIPKPGAARQSAPNRSGVVTDAQNVMTQALDVEMSTAGALGLPPQGDPFAAALVEHGASGYDAEQFDQFNANANQSADHVTDIYNSLASGEGLDVQGLSEIADSAMSDLMGDSDLFACLGINPESGKYPARHSVHVGMLAIAIGTKLGLDEQTLRELSLGCLIHDAGMMKINTKGFSSSRHLNDIEFLEITKHPVVVFDMMKDMRAVSNRSAFIAYQIHERCDGSGYPRGRDATQIHFLSKVAAVADVYVALASPRPHRPAMLPYKAVEKILQDTRAGLFDPSAVRALLRTVSLFPLGSYVKLSDGREARVLRSNGEAFNSPTVEARSLEGTVEVVDLSQQPGDDGVRIVKAIAEFSEEFQKIVADAGGADDAVEDSDLDNWE</sequence>
<dbReference type="KEGG" id="svp:Pan189_40420"/>
<protein>
    <submittedName>
        <fullName evidence="3">Cyclic di-GMP phosphodiesterase response regulator RpfG</fullName>
        <ecNumber evidence="3">3.1.4.52</ecNumber>
    </submittedName>
</protein>
<proteinExistence type="predicted"/>
<dbReference type="SMART" id="SM00471">
    <property type="entry name" value="HDc"/>
    <property type="match status" value="1"/>
</dbReference>
<dbReference type="AlphaFoldDB" id="A0A517R730"/>
<dbReference type="Proteomes" id="UP000317318">
    <property type="component" value="Chromosome"/>
</dbReference>
<name>A0A517R730_9PLAN</name>
<evidence type="ECO:0000313" key="3">
    <source>
        <dbReference type="EMBL" id="QDT39633.1"/>
    </source>
</evidence>
<gene>
    <name evidence="3" type="primary">rpfG_5</name>
    <name evidence="3" type="ORF">Pan189_40420</name>
</gene>
<dbReference type="EC" id="3.1.4.52" evidence="3"/>
<dbReference type="InterPro" id="IPR037522">
    <property type="entry name" value="HD_GYP_dom"/>
</dbReference>
<feature type="compositionally biased region" description="Polar residues" evidence="1">
    <location>
        <begin position="37"/>
        <end position="47"/>
    </location>
</feature>
<organism evidence="3 4">
    <name type="scientific">Stratiformator vulcanicus</name>
    <dbReference type="NCBI Taxonomy" id="2527980"/>
    <lineage>
        <taxon>Bacteria</taxon>
        <taxon>Pseudomonadati</taxon>
        <taxon>Planctomycetota</taxon>
        <taxon>Planctomycetia</taxon>
        <taxon>Planctomycetales</taxon>
        <taxon>Planctomycetaceae</taxon>
        <taxon>Stratiformator</taxon>
    </lineage>
</organism>
<keyword evidence="4" id="KW-1185">Reference proteome</keyword>
<keyword evidence="3" id="KW-0378">Hydrolase</keyword>